<reference evidence="3 4" key="1">
    <citation type="journal article" date="2020" name="Syst. Appl. Microbiol.">
        <title>Alienimonas chondri sp. nov., a novel planctomycete isolated from the biofilm of the red alga Chondrus crispus.</title>
        <authorList>
            <person name="Vitorino I."/>
            <person name="Albuquerque L."/>
            <person name="Wiegand S."/>
            <person name="Kallscheuer N."/>
            <person name="da Costa M.S."/>
            <person name="Lobo-da-Cunha A."/>
            <person name="Jogler C."/>
            <person name="Lage O.M."/>
        </authorList>
    </citation>
    <scope>NUCLEOTIDE SEQUENCE [LARGE SCALE GENOMIC DNA]</scope>
    <source>
        <strain evidence="3 4">LzC2</strain>
    </source>
</reference>
<dbReference type="InterPro" id="IPR012296">
    <property type="entry name" value="Nuclease_put_TT1808"/>
</dbReference>
<dbReference type="PANTHER" id="PTHR34107">
    <property type="entry name" value="SLL0198 PROTEIN-RELATED"/>
    <property type="match status" value="1"/>
</dbReference>
<dbReference type="RefSeq" id="WP_171189917.1">
    <property type="nucleotide sequence ID" value="NZ_WTPX01000260.1"/>
</dbReference>
<dbReference type="SUPFAM" id="SSF52980">
    <property type="entry name" value="Restriction endonuclease-like"/>
    <property type="match status" value="1"/>
</dbReference>
<dbReference type="Pfam" id="PF05685">
    <property type="entry name" value="Uma2"/>
    <property type="match status" value="1"/>
</dbReference>
<evidence type="ECO:0000259" key="2">
    <source>
        <dbReference type="Pfam" id="PF05685"/>
    </source>
</evidence>
<dbReference type="InterPro" id="IPR011335">
    <property type="entry name" value="Restrct_endonuc-II-like"/>
</dbReference>
<comment type="caution">
    <text evidence="3">The sequence shown here is derived from an EMBL/GenBank/DDBJ whole genome shotgun (WGS) entry which is preliminary data.</text>
</comment>
<dbReference type="PANTHER" id="PTHR34107:SF1">
    <property type="entry name" value="SLL0198 PROTEIN"/>
    <property type="match status" value="1"/>
</dbReference>
<dbReference type="EMBL" id="WTPX01000260">
    <property type="protein sequence ID" value="NNJ28016.1"/>
    <property type="molecule type" value="Genomic_DNA"/>
</dbReference>
<gene>
    <name evidence="3" type="ORF">LzC2_41270</name>
</gene>
<evidence type="ECO:0000313" key="3">
    <source>
        <dbReference type="EMBL" id="NNJ28016.1"/>
    </source>
</evidence>
<keyword evidence="4" id="KW-1185">Reference proteome</keyword>
<accession>A0ABX1VIV1</accession>
<protein>
    <recommendedName>
        <fullName evidence="2">Putative restriction endonuclease domain-containing protein</fullName>
    </recommendedName>
</protein>
<dbReference type="Gene3D" id="3.90.1570.10">
    <property type="entry name" value="tt1808, chain A"/>
    <property type="match status" value="1"/>
</dbReference>
<feature type="domain" description="Putative restriction endonuclease" evidence="2">
    <location>
        <begin position="59"/>
        <end position="223"/>
    </location>
</feature>
<organism evidence="3 4">
    <name type="scientific">Alienimonas chondri</name>
    <dbReference type="NCBI Taxonomy" id="2681879"/>
    <lineage>
        <taxon>Bacteria</taxon>
        <taxon>Pseudomonadati</taxon>
        <taxon>Planctomycetota</taxon>
        <taxon>Planctomycetia</taxon>
        <taxon>Planctomycetales</taxon>
        <taxon>Planctomycetaceae</taxon>
        <taxon>Alienimonas</taxon>
    </lineage>
</organism>
<proteinExistence type="predicted"/>
<evidence type="ECO:0000256" key="1">
    <source>
        <dbReference type="SAM" id="MobiDB-lite"/>
    </source>
</evidence>
<dbReference type="InterPro" id="IPR008538">
    <property type="entry name" value="Uma2"/>
</dbReference>
<feature type="region of interest" description="Disordered" evidence="1">
    <location>
        <begin position="1"/>
        <end position="26"/>
    </location>
</feature>
<dbReference type="CDD" id="cd06260">
    <property type="entry name" value="DUF820-like"/>
    <property type="match status" value="1"/>
</dbReference>
<name>A0ABX1VIV1_9PLAN</name>
<dbReference type="Proteomes" id="UP000609651">
    <property type="component" value="Unassembled WGS sequence"/>
</dbReference>
<evidence type="ECO:0000313" key="4">
    <source>
        <dbReference type="Proteomes" id="UP000609651"/>
    </source>
</evidence>
<sequence length="236" mass="25115">MPALAEPPPAVPARQPADRSSASSVAPGLTLADLSERFGPIPASRVVTAPAPGTATLEDWEAANRRGDGLYELIDGTLIRKPMSTLSSWLGAEFVRLLGNLVVPRGLGWIQQADGFFNFEDGLRAPDASFTRKDRLPDGRLPDRGYVAVTPALVVEVLSPGNTRREMALKRSVYFAAGVEAVWEADPLARTVVVWTGPDADTLLRESDTLTGEPVLPGFTAPLSELFAGADLSNPA</sequence>
<feature type="compositionally biased region" description="Pro residues" evidence="1">
    <location>
        <begin position="1"/>
        <end position="11"/>
    </location>
</feature>